<keyword evidence="2" id="KW-1185">Reference proteome</keyword>
<accession>A0AAV7REP3</accession>
<comment type="caution">
    <text evidence="1">The sequence shown here is derived from an EMBL/GenBank/DDBJ whole genome shotgun (WGS) entry which is preliminary data.</text>
</comment>
<dbReference type="EMBL" id="JANPWB010000009">
    <property type="protein sequence ID" value="KAJ1149353.1"/>
    <property type="molecule type" value="Genomic_DNA"/>
</dbReference>
<name>A0AAV7REP3_PLEWA</name>
<dbReference type="Proteomes" id="UP001066276">
    <property type="component" value="Chromosome 5"/>
</dbReference>
<organism evidence="1 2">
    <name type="scientific">Pleurodeles waltl</name>
    <name type="common">Iberian ribbed newt</name>
    <dbReference type="NCBI Taxonomy" id="8319"/>
    <lineage>
        <taxon>Eukaryota</taxon>
        <taxon>Metazoa</taxon>
        <taxon>Chordata</taxon>
        <taxon>Craniata</taxon>
        <taxon>Vertebrata</taxon>
        <taxon>Euteleostomi</taxon>
        <taxon>Amphibia</taxon>
        <taxon>Batrachia</taxon>
        <taxon>Caudata</taxon>
        <taxon>Salamandroidea</taxon>
        <taxon>Salamandridae</taxon>
        <taxon>Pleurodelinae</taxon>
        <taxon>Pleurodeles</taxon>
    </lineage>
</organism>
<sequence>MFFPTSRHCRGERAPLECRTRLPGLPVSALSHGKLPLPPVKQPSRAGERMPWDCIILQSGVDCASRPEALNLVRGLRFIHTGQSAVLARTLVTTVLIKWTHDLTVASRRVS</sequence>
<evidence type="ECO:0000313" key="2">
    <source>
        <dbReference type="Proteomes" id="UP001066276"/>
    </source>
</evidence>
<protein>
    <submittedName>
        <fullName evidence="1">Uncharacterized protein</fullName>
    </submittedName>
</protein>
<gene>
    <name evidence="1" type="ORF">NDU88_002163</name>
</gene>
<dbReference type="AlphaFoldDB" id="A0AAV7REP3"/>
<evidence type="ECO:0000313" key="1">
    <source>
        <dbReference type="EMBL" id="KAJ1149353.1"/>
    </source>
</evidence>
<proteinExistence type="predicted"/>
<reference evidence="1" key="1">
    <citation type="journal article" date="2022" name="bioRxiv">
        <title>Sequencing and chromosome-scale assembly of the giantPleurodeles waltlgenome.</title>
        <authorList>
            <person name="Brown T."/>
            <person name="Elewa A."/>
            <person name="Iarovenko S."/>
            <person name="Subramanian E."/>
            <person name="Araus A.J."/>
            <person name="Petzold A."/>
            <person name="Susuki M."/>
            <person name="Suzuki K.-i.T."/>
            <person name="Hayashi T."/>
            <person name="Toyoda A."/>
            <person name="Oliveira C."/>
            <person name="Osipova E."/>
            <person name="Leigh N.D."/>
            <person name="Simon A."/>
            <person name="Yun M.H."/>
        </authorList>
    </citation>
    <scope>NUCLEOTIDE SEQUENCE</scope>
    <source>
        <strain evidence="1">20211129_DDA</strain>
        <tissue evidence="1">Liver</tissue>
    </source>
</reference>